<name>A0A2T0W141_9LACT</name>
<evidence type="ECO:0000256" key="1">
    <source>
        <dbReference type="ARBA" id="ARBA00023015"/>
    </source>
</evidence>
<dbReference type="PANTHER" id="PTHR43280">
    <property type="entry name" value="ARAC-FAMILY TRANSCRIPTIONAL REGULATOR"/>
    <property type="match status" value="1"/>
</dbReference>
<keyword evidence="6" id="KW-1185">Reference proteome</keyword>
<dbReference type="AlphaFoldDB" id="A0A2T0W141"/>
<dbReference type="PRINTS" id="PR00032">
    <property type="entry name" value="HTHARAC"/>
</dbReference>
<dbReference type="SMART" id="SM00342">
    <property type="entry name" value="HTH_ARAC"/>
    <property type="match status" value="1"/>
</dbReference>
<feature type="domain" description="HTH araC/xylS-type" evidence="4">
    <location>
        <begin position="29"/>
        <end position="128"/>
    </location>
</feature>
<dbReference type="GO" id="GO:0003700">
    <property type="term" value="F:DNA-binding transcription factor activity"/>
    <property type="evidence" value="ECO:0007669"/>
    <property type="project" value="InterPro"/>
</dbReference>
<comment type="caution">
    <text evidence="5">The sequence shown here is derived from an EMBL/GenBank/DDBJ whole genome shotgun (WGS) entry which is preliminary data.</text>
</comment>
<protein>
    <submittedName>
        <fullName evidence="5">Helix-turn-helix protein</fullName>
    </submittedName>
</protein>
<evidence type="ECO:0000256" key="3">
    <source>
        <dbReference type="ARBA" id="ARBA00023163"/>
    </source>
</evidence>
<dbReference type="EMBL" id="PVTO01000025">
    <property type="protein sequence ID" value="PRY78665.1"/>
    <property type="molecule type" value="Genomic_DNA"/>
</dbReference>
<dbReference type="Proteomes" id="UP000238205">
    <property type="component" value="Unassembled WGS sequence"/>
</dbReference>
<organism evidence="5 6">
    <name type="scientific">Alkalibacterium olivapovliticus</name>
    <dbReference type="NCBI Taxonomy" id="99907"/>
    <lineage>
        <taxon>Bacteria</taxon>
        <taxon>Bacillati</taxon>
        <taxon>Bacillota</taxon>
        <taxon>Bacilli</taxon>
        <taxon>Lactobacillales</taxon>
        <taxon>Carnobacteriaceae</taxon>
        <taxon>Alkalibacterium</taxon>
    </lineage>
</organism>
<dbReference type="PROSITE" id="PS01124">
    <property type="entry name" value="HTH_ARAC_FAMILY_2"/>
    <property type="match status" value="1"/>
</dbReference>
<dbReference type="InterPro" id="IPR009057">
    <property type="entry name" value="Homeodomain-like_sf"/>
</dbReference>
<evidence type="ECO:0000259" key="4">
    <source>
        <dbReference type="PROSITE" id="PS01124"/>
    </source>
</evidence>
<dbReference type="Gene3D" id="1.10.10.60">
    <property type="entry name" value="Homeodomain-like"/>
    <property type="match status" value="2"/>
</dbReference>
<keyword evidence="2" id="KW-0238">DNA-binding</keyword>
<sequence>MKINKEPLEKWRAYTERNEKESLSDSLIKRTTAYINRCYSQPDLILSKLADEIHVTAPYLSNLFKEEMGETFTEYLLSLRMEKAKMFLSTTQLKTYEIVSETGYSNSYYFSSLFKKHTGMTPTGYRKKTA</sequence>
<dbReference type="PANTHER" id="PTHR43280:SF28">
    <property type="entry name" value="HTH-TYPE TRANSCRIPTIONAL ACTIVATOR RHAS"/>
    <property type="match status" value="1"/>
</dbReference>
<keyword evidence="3" id="KW-0804">Transcription</keyword>
<keyword evidence="1" id="KW-0805">Transcription regulation</keyword>
<dbReference type="InterPro" id="IPR020449">
    <property type="entry name" value="Tscrpt_reg_AraC-type_HTH"/>
</dbReference>
<dbReference type="SUPFAM" id="SSF46689">
    <property type="entry name" value="Homeodomain-like"/>
    <property type="match status" value="1"/>
</dbReference>
<evidence type="ECO:0000313" key="5">
    <source>
        <dbReference type="EMBL" id="PRY78665.1"/>
    </source>
</evidence>
<proteinExistence type="predicted"/>
<gene>
    <name evidence="5" type="ORF">CLV38_12536</name>
</gene>
<accession>A0A2T0W141</accession>
<dbReference type="GO" id="GO:0043565">
    <property type="term" value="F:sequence-specific DNA binding"/>
    <property type="evidence" value="ECO:0007669"/>
    <property type="project" value="InterPro"/>
</dbReference>
<reference evidence="5 6" key="1">
    <citation type="submission" date="2018-03" db="EMBL/GenBank/DDBJ databases">
        <title>Genomic Encyclopedia of Archaeal and Bacterial Type Strains, Phase II (KMG-II): from individual species to whole genera.</title>
        <authorList>
            <person name="Goeker M."/>
        </authorList>
    </citation>
    <scope>NUCLEOTIDE SEQUENCE [LARGE SCALE GENOMIC DNA]</scope>
    <source>
        <strain evidence="5 6">DSM 13175</strain>
    </source>
</reference>
<dbReference type="RefSeq" id="WP_170068887.1">
    <property type="nucleotide sequence ID" value="NZ_PVTO01000025.1"/>
</dbReference>
<evidence type="ECO:0000256" key="2">
    <source>
        <dbReference type="ARBA" id="ARBA00023125"/>
    </source>
</evidence>
<dbReference type="Pfam" id="PF12833">
    <property type="entry name" value="HTH_18"/>
    <property type="match status" value="1"/>
</dbReference>
<dbReference type="InterPro" id="IPR018060">
    <property type="entry name" value="HTH_AraC"/>
</dbReference>
<evidence type="ECO:0000313" key="6">
    <source>
        <dbReference type="Proteomes" id="UP000238205"/>
    </source>
</evidence>